<dbReference type="NCBIfam" id="TIGR01901">
    <property type="entry name" value="adhes_NPXG"/>
    <property type="match status" value="1"/>
</dbReference>
<dbReference type="AlphaFoldDB" id="A0A7C9TCN5"/>
<dbReference type="SMART" id="SM00912">
    <property type="entry name" value="Haemagg_act"/>
    <property type="match status" value="1"/>
</dbReference>
<accession>A0A7C9TCN5</accession>
<reference evidence="2 3" key="1">
    <citation type="submission" date="2019-09" db="EMBL/GenBank/DDBJ databases">
        <title>H2 Metabolism Revealed by Metagenomic Analysis in Subglacial Sediment of East Antarctica.</title>
        <authorList>
            <person name="Yang Z."/>
            <person name="Zhang Y."/>
            <person name="Lv Y."/>
            <person name="Yan W."/>
            <person name="Xiao X."/>
            <person name="Sun B."/>
            <person name="Ma H."/>
        </authorList>
    </citation>
    <scope>NUCLEOTIDE SEQUENCE [LARGE SCALE GENOMIC DNA]</scope>
    <source>
        <strain evidence="2">Bin2_2</strain>
    </source>
</reference>
<dbReference type="Pfam" id="PF13018">
    <property type="entry name" value="ESPR"/>
    <property type="match status" value="1"/>
</dbReference>
<name>A0A7C9TCN5_9PROT</name>
<dbReference type="InterPro" id="IPR011050">
    <property type="entry name" value="Pectin_lyase_fold/virulence"/>
</dbReference>
<dbReference type="Proteomes" id="UP000483432">
    <property type="component" value="Unassembled WGS sequence"/>
</dbReference>
<evidence type="ECO:0000313" key="3">
    <source>
        <dbReference type="Proteomes" id="UP000483432"/>
    </source>
</evidence>
<dbReference type="InterPro" id="IPR050909">
    <property type="entry name" value="Bact_Autotransporter_VF"/>
</dbReference>
<feature type="non-terminal residue" evidence="2">
    <location>
        <position position="1118"/>
    </location>
</feature>
<dbReference type="EMBL" id="JAAFGW010000214">
    <property type="protein sequence ID" value="NDP49127.1"/>
    <property type="molecule type" value="Genomic_DNA"/>
</dbReference>
<dbReference type="InterPro" id="IPR008638">
    <property type="entry name" value="FhaB/CdiA-like_TPS"/>
</dbReference>
<dbReference type="InterPro" id="IPR012334">
    <property type="entry name" value="Pectin_lyas_fold"/>
</dbReference>
<gene>
    <name evidence="2" type="ORF">GZ085_12225</name>
</gene>
<dbReference type="Gene3D" id="2.160.20.10">
    <property type="entry name" value="Single-stranded right-handed beta-helix, Pectin lyase-like"/>
    <property type="match status" value="2"/>
</dbReference>
<protein>
    <submittedName>
        <fullName evidence="2">Filamentous hemagglutinin N-terminal domain-containing protein</fullName>
    </submittedName>
</protein>
<evidence type="ECO:0000259" key="1">
    <source>
        <dbReference type="SMART" id="SM00912"/>
    </source>
</evidence>
<comment type="caution">
    <text evidence="2">The sequence shown here is derived from an EMBL/GenBank/DDBJ whole genome shotgun (WGS) entry which is preliminary data.</text>
</comment>
<dbReference type="InterPro" id="IPR024973">
    <property type="entry name" value="ESPR"/>
</dbReference>
<dbReference type="SUPFAM" id="SSF51126">
    <property type="entry name" value="Pectin lyase-like"/>
    <property type="match status" value="2"/>
</dbReference>
<dbReference type="PANTHER" id="PTHR12338">
    <property type="entry name" value="AUTOTRANSPORTER"/>
    <property type="match status" value="1"/>
</dbReference>
<dbReference type="Pfam" id="PF05860">
    <property type="entry name" value="TPS"/>
    <property type="match status" value="1"/>
</dbReference>
<evidence type="ECO:0000313" key="2">
    <source>
        <dbReference type="EMBL" id="NDP49127.1"/>
    </source>
</evidence>
<organism evidence="2 3">
    <name type="scientific">Sulfuriferula multivorans</name>
    <dbReference type="NCBI Taxonomy" id="1559896"/>
    <lineage>
        <taxon>Bacteria</taxon>
        <taxon>Pseudomonadati</taxon>
        <taxon>Pseudomonadota</taxon>
        <taxon>Betaproteobacteria</taxon>
        <taxon>Nitrosomonadales</taxon>
        <taxon>Sulfuricellaceae</taxon>
        <taxon>Sulfuriferula</taxon>
    </lineage>
</organism>
<sequence length="1118" mass="115774">MNRNCYRLIFNTTSGMMVPVAETARRSGKSGQAKAVSGSALAGVLLAGVVATGVAQAELPVASVNFTGQGSTANYQASGTQAYVNQVGNKAIVNFQSFNVSAGHDVQFRQVGSLATQNLVQGANFAVLARIHDQNPSVIAGSISQAAGQHANLTMVSTNGFAFMGGSQVNLNSFTASTLDIKDIYFLNSFLGDTLNPQFEKDFEGGVGHGFIKVLEGAQITAGSQGRVMLIAPTVVNKGRVTAPDGQVIVAAGTKVYLRSAAGEDDNVRGLLVEVDSPAGLADFNTANSDVKDGVLDGQTVSLTNAAEDKLGHVTNLGELTTPRGNVTMVGFAVNQRGIARATTSVIANGSVYLMAKDTQSVTQGLISTTQVGSSRAGRVMLGENSLTEVLPDVTDATTGLDGTTGKGLPKMSQVKVLGRGIRMASGAVIEAPAAEVEFLAVDHPDDPFVLRAGRVASDTARIHIAGGARISVAGLENVSVSAARNSVEVELRGDELKDSPVNQQGTLRGEKVYVDINRALVNSDAGKSTLIARDSLESYQAKLERGVAERSTAGGHVRLVSEGETILESGTQFDLSGGSVRYTAANVKSTLLTTGGKLVDIADADAETRYDGIATRFVKDYGRWNVKEVIDLGQSYRYDPGYVEGKDAGSLSVIGMKAVVMQANIQGRTTVGELQREAGTTPAGASLAIGRLVEGTSGKDYKQNQRVVFERTGVTLPVDFKFGDALSQDLKDTLVLNSELMGKDKVAQLDVFSNYAAEVRDALRAPAGGRVAITAEGVAVKADIQADAGTIALNANRNVFHGNPQSLDVTVDDGVSLSAKGNWVNDLPAAPGQTRNAVHIDGGSITLSTTQGNVVLGQHSLVDVDGRARIKPDGKIKNGNGGNVTLDASGAVHLGGEVRGYAPGKGGTYTLKSQKIAIGGAPQGDALSLDAEFFERGGFANFSLTGSNGIDIADGTTLRPSVISRELLAGFVLQPTGSDMAAFSRLVKQDDRVRQAANVNFTAATGATIRLGENASILADDKAKIGFSAKTRVELLGKVQARGGSITANAGDSQFDASAAVWLGSNAVLDVAGAARTYKDARGLTQGEVLNGGSVTLGGVGAYVVTEAGSRIDVSGA</sequence>
<feature type="domain" description="Filamentous haemagglutinin FhaB/tRNA nuclease CdiA-like TPS" evidence="1">
    <location>
        <begin position="55"/>
        <end position="185"/>
    </location>
</feature>
<proteinExistence type="predicted"/>
<dbReference type="PANTHER" id="PTHR12338:SF5">
    <property type="entry name" value="ANTIGEN 43-RELATED"/>
    <property type="match status" value="1"/>
</dbReference>